<gene>
    <name evidence="3" type="ORF">CALMAC_LOCUS8708</name>
</gene>
<feature type="non-terminal residue" evidence="3">
    <location>
        <position position="169"/>
    </location>
</feature>
<organism evidence="3 4">
    <name type="scientific">Callosobruchus maculatus</name>
    <name type="common">Southern cowpea weevil</name>
    <name type="synonym">Pulse bruchid</name>
    <dbReference type="NCBI Taxonomy" id="64391"/>
    <lineage>
        <taxon>Eukaryota</taxon>
        <taxon>Metazoa</taxon>
        <taxon>Ecdysozoa</taxon>
        <taxon>Arthropoda</taxon>
        <taxon>Hexapoda</taxon>
        <taxon>Insecta</taxon>
        <taxon>Pterygota</taxon>
        <taxon>Neoptera</taxon>
        <taxon>Endopterygota</taxon>
        <taxon>Coleoptera</taxon>
        <taxon>Polyphaga</taxon>
        <taxon>Cucujiformia</taxon>
        <taxon>Chrysomeloidea</taxon>
        <taxon>Chrysomelidae</taxon>
        <taxon>Bruchinae</taxon>
        <taxon>Bruchini</taxon>
        <taxon>Callosobruchus</taxon>
    </lineage>
</organism>
<dbReference type="GO" id="GO:0098609">
    <property type="term" value="P:cell-cell adhesion"/>
    <property type="evidence" value="ECO:0007669"/>
    <property type="project" value="TreeGrafter"/>
</dbReference>
<dbReference type="Proteomes" id="UP000410492">
    <property type="component" value="Unassembled WGS sequence"/>
</dbReference>
<dbReference type="GO" id="GO:0008305">
    <property type="term" value="C:integrin complex"/>
    <property type="evidence" value="ECO:0007669"/>
    <property type="project" value="TreeGrafter"/>
</dbReference>
<dbReference type="PROSITE" id="PS51470">
    <property type="entry name" value="FG_GAP"/>
    <property type="match status" value="1"/>
</dbReference>
<evidence type="ECO:0000256" key="2">
    <source>
        <dbReference type="SAM" id="SignalP"/>
    </source>
</evidence>
<dbReference type="OrthoDB" id="5317514at2759"/>
<dbReference type="Gene3D" id="2.130.10.130">
    <property type="entry name" value="Integrin alpha, N-terminal"/>
    <property type="match status" value="1"/>
</dbReference>
<dbReference type="SMART" id="SM00191">
    <property type="entry name" value="Int_alpha"/>
    <property type="match status" value="1"/>
</dbReference>
<sequence>MWTLWVVLSVCSVTVVTPFNLDQVNYAVYQKDTGSMFGFAITVHKDRANEGWVLVGAPFAQSIFQNASMVYRGGAVYRCSARGDSSCEEVPFDRENNAFFRTSMLDDKSQRWLGATLSSSGVTDGPVVACAPRYIWFTKDLNRRDPVGTCFVSNGAFTSFEEYSPCRTS</sequence>
<dbReference type="GO" id="GO:0005178">
    <property type="term" value="F:integrin binding"/>
    <property type="evidence" value="ECO:0007669"/>
    <property type="project" value="TreeGrafter"/>
</dbReference>
<evidence type="ECO:0008006" key="5">
    <source>
        <dbReference type="Google" id="ProtNLM"/>
    </source>
</evidence>
<evidence type="ECO:0000256" key="1">
    <source>
        <dbReference type="PROSITE-ProRule" id="PRU00803"/>
    </source>
</evidence>
<name>A0A653CFI4_CALMS</name>
<dbReference type="InterPro" id="IPR028994">
    <property type="entry name" value="Integrin_alpha_N"/>
</dbReference>
<dbReference type="PANTHER" id="PTHR23220:SF133">
    <property type="entry name" value="INTEGRIN ALPHA-PS2"/>
    <property type="match status" value="1"/>
</dbReference>
<dbReference type="SUPFAM" id="SSF69318">
    <property type="entry name" value="Integrin alpha N-terminal domain"/>
    <property type="match status" value="1"/>
</dbReference>
<dbReference type="InterPro" id="IPR013519">
    <property type="entry name" value="Int_alpha_beta-p"/>
</dbReference>
<accession>A0A653CFI4</accession>
<feature type="signal peptide" evidence="2">
    <location>
        <begin position="1"/>
        <end position="18"/>
    </location>
</feature>
<feature type="repeat" description="FG-GAP" evidence="1">
    <location>
        <begin position="23"/>
        <end position="88"/>
    </location>
</feature>
<dbReference type="GO" id="GO:0033627">
    <property type="term" value="P:cell adhesion mediated by integrin"/>
    <property type="evidence" value="ECO:0007669"/>
    <property type="project" value="TreeGrafter"/>
</dbReference>
<keyword evidence="2" id="KW-0732">Signal</keyword>
<feature type="chain" id="PRO_5024859273" description="DOMON domain-containing protein" evidence="2">
    <location>
        <begin position="19"/>
        <end position="169"/>
    </location>
</feature>
<reference evidence="3 4" key="1">
    <citation type="submission" date="2019-01" db="EMBL/GenBank/DDBJ databases">
        <authorList>
            <person name="Sayadi A."/>
        </authorList>
    </citation>
    <scope>NUCLEOTIDE SEQUENCE [LARGE SCALE GENOMIC DNA]</scope>
</reference>
<dbReference type="GO" id="GO:0009897">
    <property type="term" value="C:external side of plasma membrane"/>
    <property type="evidence" value="ECO:0007669"/>
    <property type="project" value="TreeGrafter"/>
</dbReference>
<protein>
    <recommendedName>
        <fullName evidence="5">DOMON domain-containing protein</fullName>
    </recommendedName>
</protein>
<dbReference type="AlphaFoldDB" id="A0A653CFI4"/>
<proteinExistence type="predicted"/>
<dbReference type="PANTHER" id="PTHR23220">
    <property type="entry name" value="INTEGRIN ALPHA"/>
    <property type="match status" value="1"/>
</dbReference>
<keyword evidence="4" id="KW-1185">Reference proteome</keyword>
<dbReference type="EMBL" id="CAACVG010007712">
    <property type="protein sequence ID" value="VEN46695.1"/>
    <property type="molecule type" value="Genomic_DNA"/>
</dbReference>
<dbReference type="GO" id="GO:0007229">
    <property type="term" value="P:integrin-mediated signaling pathway"/>
    <property type="evidence" value="ECO:0007669"/>
    <property type="project" value="TreeGrafter"/>
</dbReference>
<evidence type="ECO:0000313" key="4">
    <source>
        <dbReference type="Proteomes" id="UP000410492"/>
    </source>
</evidence>
<dbReference type="GO" id="GO:0007160">
    <property type="term" value="P:cell-matrix adhesion"/>
    <property type="evidence" value="ECO:0007669"/>
    <property type="project" value="TreeGrafter"/>
</dbReference>
<evidence type="ECO:0000313" key="3">
    <source>
        <dbReference type="EMBL" id="VEN46695.1"/>
    </source>
</evidence>